<proteinExistence type="predicted"/>
<reference evidence="3" key="1">
    <citation type="journal article" date="2011" name="Proc. Natl. Acad. Sci. U.S.A.">
        <title>Genomic insights into the physiology and ecology of the marine filamentous cyanobacterium Lyngbya majuscula.</title>
        <authorList>
            <person name="Jones A.C."/>
            <person name="Monroe E.A."/>
            <person name="Podell S."/>
            <person name="Hess W.R."/>
            <person name="Klages S."/>
            <person name="Esquenazi E."/>
            <person name="Niessen S."/>
            <person name="Hoover H."/>
            <person name="Rothmann M."/>
            <person name="Lasken R.S."/>
            <person name="Yates J.R.III."/>
            <person name="Reinhardt R."/>
            <person name="Kube M."/>
            <person name="Burkart M.D."/>
            <person name="Allen E.E."/>
            <person name="Dorrestein P.C."/>
            <person name="Gerwick W.H."/>
            <person name="Gerwick L."/>
        </authorList>
    </citation>
    <scope>NUCLEOTIDE SEQUENCE [LARGE SCALE GENOMIC DNA]</scope>
    <source>
        <strain evidence="3">3L</strain>
    </source>
</reference>
<organism evidence="2 3">
    <name type="scientific">Moorena producens 3L</name>
    <dbReference type="NCBI Taxonomy" id="489825"/>
    <lineage>
        <taxon>Bacteria</taxon>
        <taxon>Bacillati</taxon>
        <taxon>Cyanobacteriota</taxon>
        <taxon>Cyanophyceae</taxon>
        <taxon>Coleofasciculales</taxon>
        <taxon>Coleofasciculaceae</taxon>
        <taxon>Moorena</taxon>
    </lineage>
</organism>
<name>F4Y245_9CYAN</name>
<dbReference type="Pfam" id="PF14261">
    <property type="entry name" value="DUF4351"/>
    <property type="match status" value="1"/>
</dbReference>
<evidence type="ECO:0000259" key="1">
    <source>
        <dbReference type="Pfam" id="PF14261"/>
    </source>
</evidence>
<protein>
    <recommendedName>
        <fullName evidence="1">DUF4351 domain-containing protein</fullName>
    </recommendedName>
</protein>
<dbReference type="OrthoDB" id="510169at2"/>
<keyword evidence="3" id="KW-1185">Reference proteome</keyword>
<evidence type="ECO:0000313" key="2">
    <source>
        <dbReference type="EMBL" id="EGJ29337.1"/>
    </source>
</evidence>
<dbReference type="NCBIfam" id="TIGR01784">
    <property type="entry name" value="T_den_put_tspse"/>
    <property type="match status" value="1"/>
</dbReference>
<dbReference type="Proteomes" id="UP000003959">
    <property type="component" value="Unassembled WGS sequence"/>
</dbReference>
<evidence type="ECO:0000313" key="3">
    <source>
        <dbReference type="Proteomes" id="UP000003959"/>
    </source>
</evidence>
<dbReference type="HOGENOM" id="CLU_069065_3_0_3"/>
<dbReference type="PANTHER" id="PTHR34613">
    <property type="entry name" value="SLL0800 PROTEIN"/>
    <property type="match status" value="1"/>
</dbReference>
<dbReference type="RefSeq" id="WP_008190338.1">
    <property type="nucleotide sequence ID" value="NZ_GL890970.1"/>
</dbReference>
<sequence>MAYDNICKYLAEEYPSEFFQWVLGEEPRDIQVIKTELSAEPIQADALSVLQSTNQILHLEFQTLPQSEPPLPFRMLDYWVRLQRKYRCRIDQVVIFLKSTTSDLVFTNEFRDTNTWHSYRVIRLWEQDPLPLLANRALLPLATLARSNQPLGLLEQVVAQVDNIEEKPLRGNLAACVDVLAGLRFDQELVRRLLREEVMEESVTYQDIIQKGVQKGLQQGLQRGKQEEAVLIVMRLLTLRLGLLDPVLQQQIEGLSITRLEELSEALLDFKTVTDLAVWLEHG</sequence>
<dbReference type="eggNOG" id="COG5464">
    <property type="taxonomic scope" value="Bacteria"/>
</dbReference>
<dbReference type="InterPro" id="IPR010106">
    <property type="entry name" value="RpnA"/>
</dbReference>
<gene>
    <name evidence="2" type="ORF">LYNGBM3L_65540</name>
</gene>
<accession>F4Y245</accession>
<dbReference type="PANTHER" id="PTHR34613:SF1">
    <property type="entry name" value="SLL6017 PROTEIN"/>
    <property type="match status" value="1"/>
</dbReference>
<dbReference type="AlphaFoldDB" id="F4Y245"/>
<dbReference type="InterPro" id="IPR025587">
    <property type="entry name" value="DUF4351"/>
</dbReference>
<feature type="domain" description="DUF4351" evidence="1">
    <location>
        <begin position="222"/>
        <end position="280"/>
    </location>
</feature>
<dbReference type="EMBL" id="GL890970">
    <property type="protein sequence ID" value="EGJ29337.1"/>
    <property type="molecule type" value="Genomic_DNA"/>
</dbReference>